<keyword evidence="1" id="KW-0540">Nuclease</keyword>
<comment type="caution">
    <text evidence="1">The sequence shown here is derived from an EMBL/GenBank/DDBJ whole genome shotgun (WGS) entry which is preliminary data.</text>
</comment>
<keyword evidence="2" id="KW-1185">Reference proteome</keyword>
<evidence type="ECO:0000313" key="2">
    <source>
        <dbReference type="Proteomes" id="UP001652461"/>
    </source>
</evidence>
<dbReference type="GO" id="GO:0016787">
    <property type="term" value="F:hydrolase activity"/>
    <property type="evidence" value="ECO:0007669"/>
    <property type="project" value="UniProtKB-KW"/>
</dbReference>
<dbReference type="Pfam" id="PF09553">
    <property type="entry name" value="RE_Eco47II"/>
    <property type="match status" value="1"/>
</dbReference>
<reference evidence="1 2" key="1">
    <citation type="journal article" date="2021" name="ISME Commun">
        <title>Automated analysis of genomic sequences facilitates high-throughput and comprehensive description of bacteria.</title>
        <authorList>
            <person name="Hitch T.C.A."/>
        </authorList>
    </citation>
    <scope>NUCLEOTIDE SEQUENCE [LARGE SCALE GENOMIC DNA]</scope>
    <source>
        <strain evidence="1 2">Sanger_04</strain>
    </source>
</reference>
<evidence type="ECO:0000313" key="1">
    <source>
        <dbReference type="EMBL" id="MCU6698576.1"/>
    </source>
</evidence>
<gene>
    <name evidence="1" type="ORF">OCV63_17095</name>
</gene>
<dbReference type="GO" id="GO:0004519">
    <property type="term" value="F:endonuclease activity"/>
    <property type="evidence" value="ECO:0007669"/>
    <property type="project" value="UniProtKB-KW"/>
</dbReference>
<organism evidence="1 2">
    <name type="scientific">Laedolimicola ammoniilytica</name>
    <dbReference type="NCBI Taxonomy" id="2981771"/>
    <lineage>
        <taxon>Bacteria</taxon>
        <taxon>Bacillati</taxon>
        <taxon>Bacillota</taxon>
        <taxon>Clostridia</taxon>
        <taxon>Lachnospirales</taxon>
        <taxon>Lachnospiraceae</taxon>
        <taxon>Laedolimicola</taxon>
    </lineage>
</organism>
<dbReference type="EMBL" id="JAOQKC010000044">
    <property type="protein sequence ID" value="MCU6698576.1"/>
    <property type="molecule type" value="Genomic_DNA"/>
</dbReference>
<keyword evidence="1" id="KW-0255">Endonuclease</keyword>
<dbReference type="InterPro" id="IPR019057">
    <property type="entry name" value="Restrct_endonuc_II_Eco47II"/>
</dbReference>
<keyword evidence="1" id="KW-0378">Hydrolase</keyword>
<dbReference type="RefSeq" id="WP_158365414.1">
    <property type="nucleotide sequence ID" value="NZ_JAOQKC010000044.1"/>
</dbReference>
<proteinExistence type="predicted"/>
<sequence length="295" mass="34323">MDWNLNFISEEDFKKHVRATIMKYGEKLESYDLRRFNSNLIDPIKLIFDKSVYCTSWEEIVNNEIFRQRDKSNNNDIGYFHQNIFSYFNGCEVPQAGWDVIYKNPNGIQMPDGDIVHTLYVEMKNKHNTMNSASSAKTYIKMQGQILEDDDCACLLVEAIAKKSQNIKWTTKVDGKNVQHRLIRRVSMDQFYAILTGEENAFYKMCMVLPQTIKEVVNEESGVKVPHDTVIEDLRKVAVLYCEKDDELAMAMAVYMLGFSTYMGFNDTVQPELGTGKDEMLKRIYEYVERAPINR</sequence>
<dbReference type="EC" id="3.1.21.-" evidence="1"/>
<name>A0ABT2S1Y3_9FIRM</name>
<protein>
    <submittedName>
        <fullName evidence="1">Eco47II family restriction endonuclease</fullName>
        <ecNumber evidence="1">3.1.21.-</ecNumber>
    </submittedName>
</protein>
<dbReference type="Proteomes" id="UP001652461">
    <property type="component" value="Unassembled WGS sequence"/>
</dbReference>
<accession>A0ABT2S1Y3</accession>